<feature type="domain" description="Pyridoxine 5'-phosphate oxidase dimerisation C-terminal" evidence="8">
    <location>
        <begin position="183"/>
        <end position="223"/>
    </location>
</feature>
<dbReference type="PANTHER" id="PTHR10851:SF0">
    <property type="entry name" value="PYRIDOXINE-5'-PHOSPHATE OXIDASE"/>
    <property type="match status" value="1"/>
</dbReference>
<evidence type="ECO:0000259" key="7">
    <source>
        <dbReference type="Pfam" id="PF01243"/>
    </source>
</evidence>
<comment type="pathway">
    <text evidence="5">Cofactor metabolism; pyridoxal 5'-phosphate salvage; pyridoxal 5'-phosphate from pyridoxine 5'-phosphate: step 1/1.</text>
</comment>
<keyword evidence="5" id="KW-0664">Pyridoxine biosynthesis</keyword>
<proteinExistence type="inferred from homology"/>
<keyword evidence="2 5" id="KW-0285">Flavoprotein</keyword>
<dbReference type="InterPro" id="IPR011576">
    <property type="entry name" value="Pyridox_Oxase_N"/>
</dbReference>
<feature type="binding site" evidence="5">
    <location>
        <position position="133"/>
    </location>
    <ligand>
        <name>substrate</name>
    </ligand>
</feature>
<evidence type="ECO:0000256" key="2">
    <source>
        <dbReference type="ARBA" id="ARBA00022630"/>
    </source>
</evidence>
<comment type="catalytic activity">
    <reaction evidence="5">
        <text>pyridoxamine 5'-phosphate + O2 + H2O = pyridoxal 5'-phosphate + H2O2 + NH4(+)</text>
        <dbReference type="Rhea" id="RHEA:15817"/>
        <dbReference type="ChEBI" id="CHEBI:15377"/>
        <dbReference type="ChEBI" id="CHEBI:15379"/>
        <dbReference type="ChEBI" id="CHEBI:16240"/>
        <dbReference type="ChEBI" id="CHEBI:28938"/>
        <dbReference type="ChEBI" id="CHEBI:58451"/>
        <dbReference type="ChEBI" id="CHEBI:597326"/>
        <dbReference type="EC" id="1.4.3.5"/>
    </reaction>
</comment>
<protein>
    <recommendedName>
        <fullName evidence="5">Pyridoxine/pyridoxamine 5'-phosphate oxidase</fullName>
        <ecNumber evidence="5">1.4.3.5</ecNumber>
    </recommendedName>
    <alternativeName>
        <fullName evidence="5">PNP/PMP oxidase</fullName>
        <shortName evidence="5">PNPOx</shortName>
    </alternativeName>
    <alternativeName>
        <fullName evidence="5">Pyridoxal 5'-phosphate synthase</fullName>
    </alternativeName>
</protein>
<dbReference type="SUPFAM" id="SSF50475">
    <property type="entry name" value="FMN-binding split barrel"/>
    <property type="match status" value="1"/>
</dbReference>
<feature type="domain" description="Pyridoxamine 5'-phosphate oxidase N-terminal" evidence="7">
    <location>
        <begin position="51"/>
        <end position="169"/>
    </location>
</feature>
<evidence type="ECO:0000313" key="10">
    <source>
        <dbReference type="Proteomes" id="UP000642993"/>
    </source>
</evidence>
<dbReference type="Gene3D" id="2.30.110.10">
    <property type="entry name" value="Electron Transport, Fmn-binding Protein, Chain A"/>
    <property type="match status" value="1"/>
</dbReference>
<keyword evidence="3 5" id="KW-0288">FMN</keyword>
<dbReference type="AlphaFoldDB" id="A0A927JAQ5"/>
<dbReference type="NCBIfam" id="TIGR00558">
    <property type="entry name" value="pdxH"/>
    <property type="match status" value="1"/>
</dbReference>
<gene>
    <name evidence="5 9" type="primary">pdxH</name>
    <name evidence="9" type="ORF">HT102_04830</name>
</gene>
<dbReference type="Proteomes" id="UP000642993">
    <property type="component" value="Unassembled WGS sequence"/>
</dbReference>
<feature type="binding site" evidence="5">
    <location>
        <begin position="202"/>
        <end position="204"/>
    </location>
    <ligand>
        <name>substrate</name>
    </ligand>
</feature>
<evidence type="ECO:0000256" key="6">
    <source>
        <dbReference type="PIRSR" id="PIRSR000190-2"/>
    </source>
</evidence>
<comment type="similarity">
    <text evidence="1 5">Belongs to the pyridoxamine 5'-phosphate oxidase family.</text>
</comment>
<name>A0A927JAQ5_9ACTN</name>
<dbReference type="GO" id="GO:0008615">
    <property type="term" value="P:pyridoxine biosynthetic process"/>
    <property type="evidence" value="ECO:0007669"/>
    <property type="project" value="UniProtKB-UniRule"/>
</dbReference>
<evidence type="ECO:0000256" key="3">
    <source>
        <dbReference type="ARBA" id="ARBA00022643"/>
    </source>
</evidence>
<organism evidence="9 10">
    <name type="scientific">Lolliginicoccus lacisalsi</name>
    <dbReference type="NCBI Taxonomy" id="2742202"/>
    <lineage>
        <taxon>Bacteria</taxon>
        <taxon>Bacillati</taxon>
        <taxon>Actinomycetota</taxon>
        <taxon>Actinomycetes</taxon>
        <taxon>Mycobacteriales</taxon>
        <taxon>Hoyosellaceae</taxon>
        <taxon>Lolliginicoccus</taxon>
    </lineage>
</organism>
<dbReference type="Pfam" id="PF01243">
    <property type="entry name" value="PNPOx_N"/>
    <property type="match status" value="1"/>
</dbReference>
<comment type="catalytic activity">
    <reaction evidence="5">
        <text>pyridoxine 5'-phosphate + O2 = pyridoxal 5'-phosphate + H2O2</text>
        <dbReference type="Rhea" id="RHEA:15149"/>
        <dbReference type="ChEBI" id="CHEBI:15379"/>
        <dbReference type="ChEBI" id="CHEBI:16240"/>
        <dbReference type="ChEBI" id="CHEBI:58589"/>
        <dbReference type="ChEBI" id="CHEBI:597326"/>
        <dbReference type="EC" id="1.4.3.5"/>
    </reaction>
</comment>
<feature type="binding site" evidence="5 6">
    <location>
        <begin position="71"/>
        <end position="76"/>
    </location>
    <ligand>
        <name>FMN</name>
        <dbReference type="ChEBI" id="CHEBI:58210"/>
    </ligand>
</feature>
<evidence type="ECO:0000259" key="8">
    <source>
        <dbReference type="Pfam" id="PF10590"/>
    </source>
</evidence>
<keyword evidence="4 5" id="KW-0560">Oxidoreductase</keyword>
<dbReference type="GO" id="GO:0010181">
    <property type="term" value="F:FMN binding"/>
    <property type="evidence" value="ECO:0007669"/>
    <property type="project" value="UniProtKB-UniRule"/>
</dbReference>
<comment type="subunit">
    <text evidence="5">Homodimer.</text>
</comment>
<dbReference type="PROSITE" id="PS01064">
    <property type="entry name" value="PYRIDOX_OXIDASE"/>
    <property type="match status" value="1"/>
</dbReference>
<accession>A0A927JAQ5</accession>
<feature type="binding site" evidence="5 6">
    <location>
        <position position="93"/>
    </location>
    <ligand>
        <name>FMN</name>
        <dbReference type="ChEBI" id="CHEBI:58210"/>
    </ligand>
</feature>
<feature type="binding site" evidence="5">
    <location>
        <position position="76"/>
    </location>
    <ligand>
        <name>substrate</name>
    </ligand>
</feature>
<dbReference type="InterPro" id="IPR012349">
    <property type="entry name" value="Split_barrel_FMN-bd"/>
</dbReference>
<dbReference type="HAMAP" id="MF_01629">
    <property type="entry name" value="PdxH"/>
    <property type="match status" value="1"/>
</dbReference>
<feature type="binding site" evidence="5 6">
    <location>
        <begin position="150"/>
        <end position="151"/>
    </location>
    <ligand>
        <name>FMN</name>
        <dbReference type="ChEBI" id="CHEBI:58210"/>
    </ligand>
</feature>
<feature type="binding site" evidence="5 6">
    <location>
        <position position="115"/>
    </location>
    <ligand>
        <name>FMN</name>
        <dbReference type="ChEBI" id="CHEBI:58210"/>
    </ligand>
</feature>
<dbReference type="InterPro" id="IPR000659">
    <property type="entry name" value="Pyridox_Oxase"/>
</dbReference>
<dbReference type="NCBIfam" id="NF004231">
    <property type="entry name" value="PRK05679.1"/>
    <property type="match status" value="1"/>
</dbReference>
<comment type="caution">
    <text evidence="5">Lacks conserved residue(s) required for the propagation of feature annotation.</text>
</comment>
<evidence type="ECO:0000256" key="1">
    <source>
        <dbReference type="ARBA" id="ARBA00007301"/>
    </source>
</evidence>
<dbReference type="GO" id="GO:0004733">
    <property type="term" value="F:pyridoxamine phosphate oxidase activity"/>
    <property type="evidence" value="ECO:0007669"/>
    <property type="project" value="UniProtKB-UniRule"/>
</dbReference>
<comment type="function">
    <text evidence="5">Catalyzes the oxidation of either pyridoxine 5'-phosphate (PNP) or pyridoxamine 5'-phosphate (PMP) into pyridoxal 5'-phosphate (PLP).</text>
</comment>
<dbReference type="PIRSF" id="PIRSF000190">
    <property type="entry name" value="Pyd_amn-ph_oxd"/>
    <property type="match status" value="1"/>
</dbReference>
<feature type="binding site" evidence="5 6">
    <location>
        <position position="206"/>
    </location>
    <ligand>
        <name>FMN</name>
        <dbReference type="ChEBI" id="CHEBI:58210"/>
    </ligand>
</feature>
<feature type="binding site" evidence="5">
    <location>
        <position position="141"/>
    </location>
    <ligand>
        <name>substrate</name>
    </ligand>
</feature>
<dbReference type="EC" id="1.4.3.5" evidence="5"/>
<dbReference type="InterPro" id="IPR019576">
    <property type="entry name" value="Pyridoxamine_oxidase_dimer_C"/>
</dbReference>
<feature type="binding site" evidence="5">
    <location>
        <position position="137"/>
    </location>
    <ligand>
        <name>substrate</name>
    </ligand>
</feature>
<dbReference type="PANTHER" id="PTHR10851">
    <property type="entry name" value="PYRIDOXINE-5-PHOSPHATE OXIDASE"/>
    <property type="match status" value="1"/>
</dbReference>
<comment type="cofactor">
    <cofactor evidence="5 6">
        <name>FMN</name>
        <dbReference type="ChEBI" id="CHEBI:58210"/>
    </cofactor>
    <text evidence="5 6">Binds 1 FMN per subunit.</text>
</comment>
<comment type="pathway">
    <text evidence="5">Cofactor metabolism; pyridoxal 5'-phosphate salvage; pyridoxal 5'-phosphate from pyridoxamine 5'-phosphate: step 1/1.</text>
</comment>
<feature type="binding site" evidence="5 6">
    <location>
        <begin position="86"/>
        <end position="87"/>
    </location>
    <ligand>
        <name>FMN</name>
        <dbReference type="ChEBI" id="CHEBI:58210"/>
    </ligand>
</feature>
<dbReference type="InterPro" id="IPR019740">
    <property type="entry name" value="Pyridox_Oxase_CS"/>
</dbReference>
<dbReference type="EMBL" id="JACYWE010000002">
    <property type="protein sequence ID" value="MBD8505809.1"/>
    <property type="molecule type" value="Genomic_DNA"/>
</dbReference>
<evidence type="ECO:0000256" key="4">
    <source>
        <dbReference type="ARBA" id="ARBA00023002"/>
    </source>
</evidence>
<sequence>MRVSYGDRPVPSMLGEHADLDEAWLKDGWLPLFARWLLDATEYVASDGGRITEPNAMVLGTVDAAGVPATRTVLCKGVDERGIVFFTNYESAKAQHLSANPAASATFPWIPLARQVHFRGAVEKISSEETLAYWRTRSRGSQVGAWASRQSQPLGSRDELLAAAEDVRERFHDLDELPVPPFWGGYRIRPFVVEFWQGGQDRLHNRIRCEPKDGTCQVSRVQP</sequence>
<evidence type="ECO:0000256" key="5">
    <source>
        <dbReference type="HAMAP-Rule" id="MF_01629"/>
    </source>
</evidence>
<evidence type="ECO:0000313" key="9">
    <source>
        <dbReference type="EMBL" id="MBD8505809.1"/>
    </source>
</evidence>
<feature type="binding site" evidence="5 6">
    <location>
        <position position="196"/>
    </location>
    <ligand>
        <name>FMN</name>
        <dbReference type="ChEBI" id="CHEBI:58210"/>
    </ligand>
</feature>
<dbReference type="Pfam" id="PF10590">
    <property type="entry name" value="PNP_phzG_C"/>
    <property type="match status" value="1"/>
</dbReference>
<comment type="caution">
    <text evidence="9">The sequence shown here is derived from an EMBL/GenBank/DDBJ whole genome shotgun (WGS) entry which is preliminary data.</text>
</comment>
<reference evidence="9" key="1">
    <citation type="submission" date="2020-09" db="EMBL/GenBank/DDBJ databases">
        <title>Hoyosella lacisalsi sp. nov., a halotolerant actinobacterium isolated from soil of Lake Gudzhirganskoe.</title>
        <authorList>
            <person name="Yang Q."/>
            <person name="Guo P.Y."/>
            <person name="Liu S.W."/>
            <person name="Li F.N."/>
            <person name="Sun C.H."/>
        </authorList>
    </citation>
    <scope>NUCLEOTIDE SEQUENCE</scope>
    <source>
        <strain evidence="9">G463</strain>
    </source>
</reference>
<keyword evidence="10" id="KW-1185">Reference proteome</keyword>